<evidence type="ECO:0000313" key="2">
    <source>
        <dbReference type="Proteomes" id="UP001374535"/>
    </source>
</evidence>
<reference evidence="1 2" key="1">
    <citation type="journal article" date="2023" name="Life. Sci Alliance">
        <title>Evolutionary insights into 3D genome organization and epigenetic landscape of Vigna mungo.</title>
        <authorList>
            <person name="Junaid A."/>
            <person name="Singh B."/>
            <person name="Bhatia S."/>
        </authorList>
    </citation>
    <scope>NUCLEOTIDE SEQUENCE [LARGE SCALE GENOMIC DNA]</scope>
    <source>
        <strain evidence="1">Urdbean</strain>
    </source>
</reference>
<protein>
    <submittedName>
        <fullName evidence="1">Uncharacterized protein</fullName>
    </submittedName>
</protein>
<sequence>MAETMLGSTSIPNFTILINIWIASSSSPFCVKATSITVKETSSSSSANSKICHAASKLPHLEYKSIKALSMHKSDCIPNFHSIPCILRPSDNACKPEQAMSALKYVKVLGLTGPQRI</sequence>
<proteinExistence type="predicted"/>
<keyword evidence="2" id="KW-1185">Reference proteome</keyword>
<dbReference type="EMBL" id="CP144691">
    <property type="protein sequence ID" value="WVY92756.1"/>
    <property type="molecule type" value="Genomic_DNA"/>
</dbReference>
<gene>
    <name evidence="1" type="ORF">V8G54_031844</name>
</gene>
<evidence type="ECO:0000313" key="1">
    <source>
        <dbReference type="EMBL" id="WVY92756.1"/>
    </source>
</evidence>
<organism evidence="1 2">
    <name type="scientific">Vigna mungo</name>
    <name type="common">Black gram</name>
    <name type="synonym">Phaseolus mungo</name>
    <dbReference type="NCBI Taxonomy" id="3915"/>
    <lineage>
        <taxon>Eukaryota</taxon>
        <taxon>Viridiplantae</taxon>
        <taxon>Streptophyta</taxon>
        <taxon>Embryophyta</taxon>
        <taxon>Tracheophyta</taxon>
        <taxon>Spermatophyta</taxon>
        <taxon>Magnoliopsida</taxon>
        <taxon>eudicotyledons</taxon>
        <taxon>Gunneridae</taxon>
        <taxon>Pentapetalae</taxon>
        <taxon>rosids</taxon>
        <taxon>fabids</taxon>
        <taxon>Fabales</taxon>
        <taxon>Fabaceae</taxon>
        <taxon>Papilionoideae</taxon>
        <taxon>50 kb inversion clade</taxon>
        <taxon>NPAAA clade</taxon>
        <taxon>indigoferoid/millettioid clade</taxon>
        <taxon>Phaseoleae</taxon>
        <taxon>Vigna</taxon>
    </lineage>
</organism>
<accession>A0AAQ3RG59</accession>
<name>A0AAQ3RG59_VIGMU</name>
<dbReference type="AlphaFoldDB" id="A0AAQ3RG59"/>
<dbReference type="Proteomes" id="UP001374535">
    <property type="component" value="Chromosome 10"/>
</dbReference>